<evidence type="ECO:0000313" key="3">
    <source>
        <dbReference type="EMBL" id="KAB8182593.1"/>
    </source>
</evidence>
<gene>
    <name evidence="3" type="ORF">FH610_024625</name>
</gene>
<name>A0A5N6BQ70_9ACTN</name>
<comment type="caution">
    <text evidence="3">The sequence shown here is derived from an EMBL/GenBank/DDBJ whole genome shotgun (WGS) entry which is preliminary data.</text>
</comment>
<dbReference type="Pfam" id="PF01075">
    <property type="entry name" value="Glyco_transf_9"/>
    <property type="match status" value="1"/>
</dbReference>
<dbReference type="GO" id="GO:0008713">
    <property type="term" value="F:ADP-heptose-lipopolysaccharide heptosyltransferase activity"/>
    <property type="evidence" value="ECO:0007669"/>
    <property type="project" value="TreeGrafter"/>
</dbReference>
<dbReference type="PANTHER" id="PTHR30160">
    <property type="entry name" value="TETRAACYLDISACCHARIDE 4'-KINASE-RELATED"/>
    <property type="match status" value="1"/>
</dbReference>
<evidence type="ECO:0000256" key="2">
    <source>
        <dbReference type="ARBA" id="ARBA00022679"/>
    </source>
</evidence>
<evidence type="ECO:0000313" key="4">
    <source>
        <dbReference type="Proteomes" id="UP000313066"/>
    </source>
</evidence>
<reference evidence="3 4" key="1">
    <citation type="submission" date="2019-10" db="EMBL/GenBank/DDBJ databases">
        <title>Nonomuraea sp. nov., isolated from Phyllanthus amarus.</title>
        <authorList>
            <person name="Klykleung N."/>
            <person name="Tanasupawat S."/>
        </authorList>
    </citation>
    <scope>NUCLEOTIDE SEQUENCE [LARGE SCALE GENOMIC DNA]</scope>
    <source>
        <strain evidence="3 4">CR1-09</strain>
    </source>
</reference>
<dbReference type="AlphaFoldDB" id="A0A5N6BQ70"/>
<dbReference type="EMBL" id="VDMA02000013">
    <property type="protein sequence ID" value="KAB8182593.1"/>
    <property type="molecule type" value="Genomic_DNA"/>
</dbReference>
<proteinExistence type="predicted"/>
<accession>A0A5N6BQ70</accession>
<dbReference type="InterPro" id="IPR002201">
    <property type="entry name" value="Glyco_trans_9"/>
</dbReference>
<dbReference type="GO" id="GO:0005829">
    <property type="term" value="C:cytosol"/>
    <property type="evidence" value="ECO:0007669"/>
    <property type="project" value="TreeGrafter"/>
</dbReference>
<evidence type="ECO:0000256" key="1">
    <source>
        <dbReference type="ARBA" id="ARBA00022676"/>
    </source>
</evidence>
<dbReference type="PANTHER" id="PTHR30160:SF1">
    <property type="entry name" value="LIPOPOLYSACCHARIDE 1,2-N-ACETYLGLUCOSAMINETRANSFERASE-RELATED"/>
    <property type="match status" value="1"/>
</dbReference>
<keyword evidence="2 3" id="KW-0808">Transferase</keyword>
<keyword evidence="1" id="KW-0328">Glycosyltransferase</keyword>
<dbReference type="InterPro" id="IPR051199">
    <property type="entry name" value="LPS_LOS_Heptosyltrfase"/>
</dbReference>
<dbReference type="SUPFAM" id="SSF53756">
    <property type="entry name" value="UDP-Glycosyltransferase/glycogen phosphorylase"/>
    <property type="match status" value="1"/>
</dbReference>
<protein>
    <submittedName>
        <fullName evidence="3">Glycosyltransferase family 9 protein</fullName>
    </submittedName>
</protein>
<keyword evidence="4" id="KW-1185">Reference proteome</keyword>
<organism evidence="3 4">
    <name type="scientific">Microbispora catharanthi</name>
    <dbReference type="NCBI Taxonomy" id="1712871"/>
    <lineage>
        <taxon>Bacteria</taxon>
        <taxon>Bacillati</taxon>
        <taxon>Actinomycetota</taxon>
        <taxon>Actinomycetes</taxon>
        <taxon>Streptosporangiales</taxon>
        <taxon>Streptosporangiaceae</taxon>
        <taxon>Microbispora</taxon>
    </lineage>
</organism>
<dbReference type="CDD" id="cd03789">
    <property type="entry name" value="GT9_LPS_heptosyltransferase"/>
    <property type="match status" value="1"/>
</dbReference>
<sequence>MTSTALVLRSDGIGGLLTVVPALRALRRHGLRVVLACPPELSELAALTGAVDRILPAYGLAPLSWPGPGEEDADHPPLLPDLAVNLHGRGPRSHRILLNLRYRGEGTRRLWAYANPDVPWIRGPWWDPGEHEVLRWCRLLRWHGVPADPEDSALPTPLTASPAPGAVVIHPGAGGTSLRWPADRFAEVARLLTDEGLPVVITGSSRERPMALLVATRAVLPPQIVLAGRTSLRELCALVAGARLVISGDVAMTRLAASYRTPSVLVSTVDGRHPILHEVDGADRLDAAVPAAQVVNAAVRALGAGVR</sequence>
<dbReference type="Gene3D" id="3.40.50.2000">
    <property type="entry name" value="Glycogen Phosphorylase B"/>
    <property type="match status" value="2"/>
</dbReference>
<dbReference type="GO" id="GO:0009244">
    <property type="term" value="P:lipopolysaccharide core region biosynthetic process"/>
    <property type="evidence" value="ECO:0007669"/>
    <property type="project" value="TreeGrafter"/>
</dbReference>
<dbReference type="Proteomes" id="UP000313066">
    <property type="component" value="Unassembled WGS sequence"/>
</dbReference>
<dbReference type="RefSeq" id="WP_139577134.1">
    <property type="nucleotide sequence ID" value="NZ_VDMA02000013.1"/>
</dbReference>